<dbReference type="EMBL" id="CP000471">
    <property type="protein sequence ID" value="ABK43443.1"/>
    <property type="molecule type" value="Genomic_DNA"/>
</dbReference>
<keyword evidence="1" id="KW-0597">Phosphoprotein</keyword>
<gene>
    <name evidence="3" type="ordered locus">Mmc1_0925</name>
</gene>
<sequence>MDKIIVVNGSPERMERLQLSLHKVGCEAISAEHVLDVLDILQNTEVRGVVMDLSMPGTKGWSMLRNLRTAGIALPIVALVGADTSYDRNLLLSMACKAGASLAVPAHTHCAQVAEWMRDSLSGGDPSLSVVSCDAVEVTHHEDNPWVFQCVRKEHVPEVVA</sequence>
<dbReference type="InterPro" id="IPR001789">
    <property type="entry name" value="Sig_transdc_resp-reg_receiver"/>
</dbReference>
<accession>A0L650</accession>
<dbReference type="STRING" id="156889.Mmc1_0925"/>
<dbReference type="Pfam" id="PF00072">
    <property type="entry name" value="Response_reg"/>
    <property type="match status" value="1"/>
</dbReference>
<dbReference type="Proteomes" id="UP000002586">
    <property type="component" value="Chromosome"/>
</dbReference>
<evidence type="ECO:0000259" key="2">
    <source>
        <dbReference type="PROSITE" id="PS50110"/>
    </source>
</evidence>
<dbReference type="GO" id="GO:0000160">
    <property type="term" value="P:phosphorelay signal transduction system"/>
    <property type="evidence" value="ECO:0007669"/>
    <property type="project" value="InterPro"/>
</dbReference>
<feature type="modified residue" description="4-aspartylphosphate" evidence="1">
    <location>
        <position position="52"/>
    </location>
</feature>
<reference evidence="4" key="1">
    <citation type="journal article" date="2009" name="Appl. Environ. Microbiol.">
        <title>Complete genome sequence of the chemolithoautotrophic marine magnetotactic coccus strain MC-1.</title>
        <authorList>
            <person name="Schubbe S."/>
            <person name="Williams T.J."/>
            <person name="Xie G."/>
            <person name="Kiss H.E."/>
            <person name="Brettin T.S."/>
            <person name="Martinez D."/>
            <person name="Ross C.A."/>
            <person name="Schuler D."/>
            <person name="Cox B.L."/>
            <person name="Nealson K.H."/>
            <person name="Bazylinski D.A."/>
        </authorList>
    </citation>
    <scope>NUCLEOTIDE SEQUENCE [LARGE SCALE GENOMIC DNA]</scope>
    <source>
        <strain evidence="4">ATCC BAA-1437 / JCM 17883 / MC-1</strain>
    </source>
</reference>
<protein>
    <submittedName>
        <fullName evidence="3">Response regulator receiver protein</fullName>
    </submittedName>
</protein>
<dbReference type="PROSITE" id="PS50110">
    <property type="entry name" value="RESPONSE_REGULATORY"/>
    <property type="match status" value="1"/>
</dbReference>
<evidence type="ECO:0000313" key="3">
    <source>
        <dbReference type="EMBL" id="ABK43443.1"/>
    </source>
</evidence>
<evidence type="ECO:0000256" key="1">
    <source>
        <dbReference type="PROSITE-ProRule" id="PRU00169"/>
    </source>
</evidence>
<dbReference type="KEGG" id="mgm:Mmc1_0925"/>
<keyword evidence="4" id="KW-1185">Reference proteome</keyword>
<reference evidence="3 4" key="2">
    <citation type="journal article" date="2012" name="Int. J. Syst. Evol. Microbiol.">
        <title>Magnetococcus marinus gen. nov., sp. nov., a marine, magnetotactic bacterium that represents a novel lineage (Magnetococcaceae fam. nov.; Magnetococcales ord. nov.) at the base of the Alphaproteobacteria.</title>
        <authorList>
            <person name="Bazylinski D.A."/>
            <person name="Williams T.J."/>
            <person name="Lefevre C.T."/>
            <person name="Berg R.J."/>
            <person name="Zhang C.L."/>
            <person name="Bowser S.S."/>
            <person name="Dean A.J."/>
            <person name="Beveridge T.J."/>
        </authorList>
    </citation>
    <scope>NUCLEOTIDE SEQUENCE [LARGE SCALE GENOMIC DNA]</scope>
    <source>
        <strain evidence="4">ATCC BAA-1437 / JCM 17883 / MC-1</strain>
    </source>
</reference>
<dbReference type="OrthoDB" id="9814495at2"/>
<dbReference type="InterPro" id="IPR011006">
    <property type="entry name" value="CheY-like_superfamily"/>
</dbReference>
<dbReference type="SUPFAM" id="SSF52172">
    <property type="entry name" value="CheY-like"/>
    <property type="match status" value="1"/>
</dbReference>
<dbReference type="eggNOG" id="COG0745">
    <property type="taxonomic scope" value="Bacteria"/>
</dbReference>
<feature type="domain" description="Response regulatory" evidence="2">
    <location>
        <begin position="3"/>
        <end position="121"/>
    </location>
</feature>
<organism evidence="3 4">
    <name type="scientific">Magnetococcus marinus (strain ATCC BAA-1437 / JCM 17883 / MC-1)</name>
    <dbReference type="NCBI Taxonomy" id="156889"/>
    <lineage>
        <taxon>Bacteria</taxon>
        <taxon>Pseudomonadati</taxon>
        <taxon>Pseudomonadota</taxon>
        <taxon>Magnetococcia</taxon>
        <taxon>Magnetococcales</taxon>
        <taxon>Magnetococcaceae</taxon>
        <taxon>Magnetococcus</taxon>
    </lineage>
</organism>
<dbReference type="Gene3D" id="3.40.50.2300">
    <property type="match status" value="1"/>
</dbReference>
<dbReference type="RefSeq" id="WP_011712600.1">
    <property type="nucleotide sequence ID" value="NC_008576.1"/>
</dbReference>
<evidence type="ECO:0000313" key="4">
    <source>
        <dbReference type="Proteomes" id="UP000002586"/>
    </source>
</evidence>
<dbReference type="HOGENOM" id="CLU_1641691_0_0_5"/>
<proteinExistence type="predicted"/>
<name>A0L650_MAGMM</name>
<dbReference type="AlphaFoldDB" id="A0L650"/>